<dbReference type="InterPro" id="IPR007963">
    <property type="entry name" value="Peptidase_M61_catalytic"/>
</dbReference>
<dbReference type="RefSeq" id="YP_002518769.1">
    <property type="nucleotide sequence ID" value="NC_011916.1"/>
</dbReference>
<feature type="signal peptide" evidence="1">
    <location>
        <begin position="1"/>
        <end position="21"/>
    </location>
</feature>
<sequence length="574" mass="61711">MTSARSSAVLAALALTCAGTADVQAAASRPNLNVYRLAPLLEDGKVRAVSVTITLPADADGETRLRLPAEWGGGERLWRFLQDPAVTGGQLSKSDEKTWVITSKPRAPLTVRYRVVSAYDGPPPPDGPNYGQPIIGPDGFYLIGHTIFATPEGRETDQARFAWDAAGSSLRLATDLSPLETAPASIERLGPSVLMAYPDLVEARRDVSGAPLTVAMRGQFSFTAEAFADMAARSIGAVRAFWGDGKAPFLITLAGQPAPQGWTSYRGTGLDDAFAVISTQNTKLEDYRLFLTHEYLHTWNAERLGGAIEGPREPAGYWFSEGFTDYYARRLALRSGLVDLETFAAAWNEALEAYATSSAIGANNDQIIARFWSDKAVQKLPYQRGAQLAVLMDSRLKAKGGLDRVMLAMRDQAARRRGANRRIPAPEAVVPVARNLTGVDLAPEIDRFVTRGERILLPPGAFGGCLTVETLTRPTYWLGLDLTETGKGRMIAGVDPAGPAYTAGLRNGMKYLGRQGGKPGDSTVEIGLAIEENGKPRLVRFLPKGPGEVTVQRIKVPTTLTPDARTACVKAVAG</sequence>
<organism evidence="3 4">
    <name type="scientific">Caulobacter vibrioides (strain NA1000 / CB15N)</name>
    <name type="common">Caulobacter crescentus</name>
    <dbReference type="NCBI Taxonomy" id="565050"/>
    <lineage>
        <taxon>Bacteria</taxon>
        <taxon>Pseudomonadati</taxon>
        <taxon>Pseudomonadota</taxon>
        <taxon>Alphaproteobacteria</taxon>
        <taxon>Caulobacterales</taxon>
        <taxon>Caulobacteraceae</taxon>
        <taxon>Caulobacter</taxon>
    </lineage>
</organism>
<dbReference type="AlphaFoldDB" id="A0A0H3CET4"/>
<evidence type="ECO:0000313" key="4">
    <source>
        <dbReference type="Proteomes" id="UP000001364"/>
    </source>
</evidence>
<dbReference type="InterPro" id="IPR024191">
    <property type="entry name" value="Peptidase_M61"/>
</dbReference>
<dbReference type="KEGG" id="ccs:CCNA_03396"/>
<feature type="chain" id="PRO_5002606288" evidence="1">
    <location>
        <begin position="22"/>
        <end position="574"/>
    </location>
</feature>
<protein>
    <submittedName>
        <fullName evidence="3">PDZ domain trypsin-like serine protease</fullName>
    </submittedName>
</protein>
<evidence type="ECO:0000259" key="2">
    <source>
        <dbReference type="Pfam" id="PF05299"/>
    </source>
</evidence>
<name>A0A0H3CET4_CAUVN</name>
<evidence type="ECO:0000256" key="1">
    <source>
        <dbReference type="SAM" id="SignalP"/>
    </source>
</evidence>
<proteinExistence type="predicted"/>
<dbReference type="GO" id="GO:0008233">
    <property type="term" value="F:peptidase activity"/>
    <property type="evidence" value="ECO:0007669"/>
    <property type="project" value="UniProtKB-KW"/>
</dbReference>
<dbReference type="Proteomes" id="UP000001364">
    <property type="component" value="Chromosome"/>
</dbReference>
<dbReference type="OrthoDB" id="7521939at2"/>
<feature type="domain" description="Peptidase M61 catalytic" evidence="2">
    <location>
        <begin position="290"/>
        <end position="358"/>
    </location>
</feature>
<dbReference type="SUPFAM" id="SSF55486">
    <property type="entry name" value="Metalloproteases ('zincins'), catalytic domain"/>
    <property type="match status" value="1"/>
</dbReference>
<dbReference type="EMBL" id="CP001340">
    <property type="protein sequence ID" value="ACL96861.1"/>
    <property type="molecule type" value="Genomic_DNA"/>
</dbReference>
<dbReference type="PATRIC" id="fig|565050.3.peg.3310"/>
<dbReference type="RefSeq" id="WP_015923242.1">
    <property type="nucleotide sequence ID" value="NC_011916.1"/>
</dbReference>
<dbReference type="HOGENOM" id="CLU_492523_0_0_5"/>
<dbReference type="PIRSF" id="PIRSF016493">
    <property type="entry name" value="Glycyl_aminpptds"/>
    <property type="match status" value="1"/>
</dbReference>
<dbReference type="InterPro" id="IPR027268">
    <property type="entry name" value="Peptidase_M4/M1_CTD_sf"/>
</dbReference>
<gene>
    <name evidence="3" type="ordered locus">CCNA_03396</name>
</gene>
<keyword evidence="3" id="KW-0378">Hydrolase</keyword>
<keyword evidence="4" id="KW-1185">Reference proteome</keyword>
<reference evidence="3 4" key="1">
    <citation type="journal article" date="2010" name="J. Bacteriol.">
        <title>The genetic basis of laboratory adaptation in Caulobacter crescentus.</title>
        <authorList>
            <person name="Marks M.E."/>
            <person name="Castro-Rojas C.M."/>
            <person name="Teiling C."/>
            <person name="Du L."/>
            <person name="Kapatral V."/>
            <person name="Walunas T.L."/>
            <person name="Crosson S."/>
        </authorList>
    </citation>
    <scope>NUCLEOTIDE SEQUENCE [LARGE SCALE GENOMIC DNA]</scope>
    <source>
        <strain evidence="4">NA1000 / CB15N</strain>
    </source>
</reference>
<dbReference type="GO" id="GO:0006508">
    <property type="term" value="P:proteolysis"/>
    <property type="evidence" value="ECO:0007669"/>
    <property type="project" value="UniProtKB-KW"/>
</dbReference>
<evidence type="ECO:0000313" key="3">
    <source>
        <dbReference type="EMBL" id="ACL96861.1"/>
    </source>
</evidence>
<dbReference type="Gene3D" id="1.10.390.10">
    <property type="entry name" value="Neutral Protease Domain 2"/>
    <property type="match status" value="1"/>
</dbReference>
<dbReference type="GeneID" id="7332070"/>
<accession>A0A0H3CET4</accession>
<dbReference type="Pfam" id="PF05299">
    <property type="entry name" value="Peptidase_M61"/>
    <property type="match status" value="1"/>
</dbReference>
<keyword evidence="3" id="KW-0645">Protease</keyword>
<keyword evidence="1" id="KW-0732">Signal</keyword>